<proteinExistence type="predicted"/>
<dbReference type="EMBL" id="DPBP01000031">
    <property type="protein sequence ID" value="HCE17815.1"/>
    <property type="molecule type" value="Genomic_DNA"/>
</dbReference>
<comment type="caution">
    <text evidence="1">The sequence shown here is derived from an EMBL/GenBank/DDBJ whole genome shotgun (WGS) entry which is preliminary data.</text>
</comment>
<protein>
    <submittedName>
        <fullName evidence="1">Uncharacterized protein</fullName>
    </submittedName>
</protein>
<name>A0A3D1JHV7_9CHLR</name>
<dbReference type="STRING" id="229919.GCA_001050195_03382"/>
<organism evidence="1 2">
    <name type="scientific">Anaerolinea thermolimosa</name>
    <dbReference type="NCBI Taxonomy" id="229919"/>
    <lineage>
        <taxon>Bacteria</taxon>
        <taxon>Bacillati</taxon>
        <taxon>Chloroflexota</taxon>
        <taxon>Anaerolineae</taxon>
        <taxon>Anaerolineales</taxon>
        <taxon>Anaerolineaceae</taxon>
        <taxon>Anaerolinea</taxon>
    </lineage>
</organism>
<sequence length="148" mass="16296">MDVNTVVERVAGLLLDPERVKYGEAEMLAGLRLALGELSLRAGEAYLLTGLDGAMETTLPETLETLLVIGAAGYTALARAGARADWELQDEGEFQRLRSWAEGRLEDFRKVMRSLYPAHVPRVHGQYRSQAPWAAWHGTLGEEEEGSA</sequence>
<evidence type="ECO:0000313" key="2">
    <source>
        <dbReference type="Proteomes" id="UP000264141"/>
    </source>
</evidence>
<accession>A0A3D1JHV7</accession>
<reference evidence="1 2" key="1">
    <citation type="journal article" date="2018" name="Nat. Biotechnol.">
        <title>A standardized bacterial taxonomy based on genome phylogeny substantially revises the tree of life.</title>
        <authorList>
            <person name="Parks D.H."/>
            <person name="Chuvochina M."/>
            <person name="Waite D.W."/>
            <person name="Rinke C."/>
            <person name="Skarshewski A."/>
            <person name="Chaumeil P.A."/>
            <person name="Hugenholtz P."/>
        </authorList>
    </citation>
    <scope>NUCLEOTIDE SEQUENCE [LARGE SCALE GENOMIC DNA]</scope>
    <source>
        <strain evidence="1">UBA8781</strain>
    </source>
</reference>
<gene>
    <name evidence="1" type="ORF">DEQ80_08145</name>
</gene>
<evidence type="ECO:0000313" key="1">
    <source>
        <dbReference type="EMBL" id="HCE17815.1"/>
    </source>
</evidence>
<dbReference type="AlphaFoldDB" id="A0A3D1JHV7"/>
<dbReference type="Proteomes" id="UP000264141">
    <property type="component" value="Unassembled WGS sequence"/>
</dbReference>